<evidence type="ECO:0008006" key="6">
    <source>
        <dbReference type="Google" id="ProtNLM"/>
    </source>
</evidence>
<keyword evidence="5" id="KW-1185">Reference proteome</keyword>
<name>A0A964XLE9_9ACTN</name>
<feature type="chain" id="PRO_5037592665" description="DUF4232 domain-containing protein" evidence="3">
    <location>
        <begin position="25"/>
        <end position="384"/>
    </location>
</feature>
<feature type="compositionally biased region" description="Basic residues" evidence="1">
    <location>
        <begin position="297"/>
        <end position="308"/>
    </location>
</feature>
<dbReference type="Gene3D" id="2.60.40.230">
    <property type="entry name" value="Neocarzinostatin-like"/>
    <property type="match status" value="1"/>
</dbReference>
<evidence type="ECO:0000256" key="3">
    <source>
        <dbReference type="SAM" id="SignalP"/>
    </source>
</evidence>
<feature type="compositionally biased region" description="Gly residues" evidence="1">
    <location>
        <begin position="287"/>
        <end position="296"/>
    </location>
</feature>
<keyword evidence="2" id="KW-0472">Membrane</keyword>
<keyword evidence="3" id="KW-0732">Signal</keyword>
<comment type="caution">
    <text evidence="4">The sequence shown here is derived from an EMBL/GenBank/DDBJ whole genome shotgun (WGS) entry which is preliminary data.</text>
</comment>
<feature type="signal peptide" evidence="3">
    <location>
        <begin position="1"/>
        <end position="24"/>
    </location>
</feature>
<evidence type="ECO:0000313" key="5">
    <source>
        <dbReference type="Proteomes" id="UP000598297"/>
    </source>
</evidence>
<dbReference type="OrthoDB" id="4350202at2"/>
<dbReference type="AlphaFoldDB" id="A0A964XLE9"/>
<feature type="region of interest" description="Disordered" evidence="1">
    <location>
        <begin position="283"/>
        <end position="384"/>
    </location>
</feature>
<evidence type="ECO:0000256" key="2">
    <source>
        <dbReference type="SAM" id="Phobius"/>
    </source>
</evidence>
<feature type="compositionally biased region" description="Low complexity" evidence="1">
    <location>
        <begin position="322"/>
        <end position="346"/>
    </location>
</feature>
<accession>A0A964XLE9</accession>
<proteinExistence type="predicted"/>
<reference evidence="4" key="1">
    <citation type="submission" date="2020-01" db="EMBL/GenBank/DDBJ databases">
        <title>Whole-genome analyses of novel actinobacteria.</title>
        <authorList>
            <person name="Sahin N."/>
        </authorList>
    </citation>
    <scope>NUCLEOTIDE SEQUENCE</scope>
    <source>
        <strain evidence="4">YC537</strain>
    </source>
</reference>
<organism evidence="4 5">
    <name type="scientific">Streptomyces boluensis</name>
    <dbReference type="NCBI Taxonomy" id="1775135"/>
    <lineage>
        <taxon>Bacteria</taxon>
        <taxon>Bacillati</taxon>
        <taxon>Actinomycetota</taxon>
        <taxon>Actinomycetes</taxon>
        <taxon>Kitasatosporales</taxon>
        <taxon>Streptomycetaceae</taxon>
        <taxon>Streptomyces</taxon>
    </lineage>
</organism>
<dbReference type="Proteomes" id="UP000598297">
    <property type="component" value="Unassembled WGS sequence"/>
</dbReference>
<evidence type="ECO:0000313" key="4">
    <source>
        <dbReference type="EMBL" id="NBE52041.1"/>
    </source>
</evidence>
<evidence type="ECO:0000256" key="1">
    <source>
        <dbReference type="SAM" id="MobiDB-lite"/>
    </source>
</evidence>
<gene>
    <name evidence="4" type="ORF">GUY60_11525</name>
</gene>
<dbReference type="EMBL" id="JAAAHS010000064">
    <property type="protein sequence ID" value="NBE52041.1"/>
    <property type="molecule type" value="Genomic_DNA"/>
</dbReference>
<keyword evidence="2" id="KW-1133">Transmembrane helix</keyword>
<keyword evidence="2" id="KW-0812">Transmembrane</keyword>
<sequence>MRALVVALAAAVALVLGGAPAAQAADGPSVKLSKTQAGKGGSIAVSGAGWRPKALLMLLVCGQAAPGTDPVGGTNACANADGRAVTTDAEGAFDTELPVAEPPVACPCVVRVATVTGTKAFAQAAFTVAGHPVKKLPKQPAGGKLAVLASTRLEGAGNVLTWFGAPASRTLVLTVGNLGSAPVKDPVFKVGTAHGVFAPQWEEQQWRGTLAPGKKAQVKLNVQLDAGAYGDYTVALRYGGKVLAEQPWDVGRPWGVTLFWILLCVVVPAAVFRIGMAVVDRFRPRGRSGGRSGGRPGGHRARRVRQLTRARLAGARSGGRGTAHPARATHAATHPDTRATTTTTAALPWFTPDTAPGAQEADRAPHRLSAPSQDRPTAPGKGNT</sequence>
<feature type="transmembrane region" description="Helical" evidence="2">
    <location>
        <begin position="258"/>
        <end position="279"/>
    </location>
</feature>
<protein>
    <recommendedName>
        <fullName evidence="6">DUF4232 domain-containing protein</fullName>
    </recommendedName>
</protein>